<gene>
    <name evidence="11" type="ORF">ACFSKW_30885</name>
</gene>
<keyword evidence="7" id="KW-0274">FAD</keyword>
<evidence type="ECO:0000313" key="12">
    <source>
        <dbReference type="Proteomes" id="UP001597368"/>
    </source>
</evidence>
<dbReference type="Proteomes" id="UP001597368">
    <property type="component" value="Unassembled WGS sequence"/>
</dbReference>
<comment type="cofactor">
    <cofactor evidence="1">
        <name>Mg(2+)</name>
        <dbReference type="ChEBI" id="CHEBI:18420"/>
    </cofactor>
</comment>
<dbReference type="PANTHER" id="PTHR30040:SF2">
    <property type="entry name" value="FAD:PROTEIN FMN TRANSFERASE"/>
    <property type="match status" value="1"/>
</dbReference>
<dbReference type="InterPro" id="IPR003374">
    <property type="entry name" value="ApbE-like_sf"/>
</dbReference>
<dbReference type="SUPFAM" id="SSF143631">
    <property type="entry name" value="ApbE-like"/>
    <property type="match status" value="1"/>
</dbReference>
<protein>
    <recommendedName>
        <fullName evidence="3">FAD:protein FMN transferase</fullName>
        <ecNumber evidence="2">2.7.1.180</ecNumber>
    </recommendedName>
    <alternativeName>
        <fullName evidence="9">Flavin transferase</fullName>
    </alternativeName>
</protein>
<evidence type="ECO:0000256" key="1">
    <source>
        <dbReference type="ARBA" id="ARBA00001946"/>
    </source>
</evidence>
<dbReference type="RefSeq" id="WP_379575996.1">
    <property type="nucleotide sequence ID" value="NZ_JBHUFV010000047.1"/>
</dbReference>
<keyword evidence="5 11" id="KW-0808">Transferase</keyword>
<evidence type="ECO:0000256" key="4">
    <source>
        <dbReference type="ARBA" id="ARBA00022630"/>
    </source>
</evidence>
<dbReference type="GO" id="GO:0016740">
    <property type="term" value="F:transferase activity"/>
    <property type="evidence" value="ECO:0007669"/>
    <property type="project" value="UniProtKB-KW"/>
</dbReference>
<dbReference type="Gene3D" id="3.10.520.10">
    <property type="entry name" value="ApbE-like domains"/>
    <property type="match status" value="1"/>
</dbReference>
<comment type="caution">
    <text evidence="11">The sequence shown here is derived from an EMBL/GenBank/DDBJ whole genome shotgun (WGS) entry which is preliminary data.</text>
</comment>
<evidence type="ECO:0000256" key="6">
    <source>
        <dbReference type="ARBA" id="ARBA00022723"/>
    </source>
</evidence>
<name>A0ABW4T1R2_9ACTN</name>
<comment type="catalytic activity">
    <reaction evidence="10">
        <text>L-threonyl-[protein] + FAD = FMN-L-threonyl-[protein] + AMP + H(+)</text>
        <dbReference type="Rhea" id="RHEA:36847"/>
        <dbReference type="Rhea" id="RHEA-COMP:11060"/>
        <dbReference type="Rhea" id="RHEA-COMP:11061"/>
        <dbReference type="ChEBI" id="CHEBI:15378"/>
        <dbReference type="ChEBI" id="CHEBI:30013"/>
        <dbReference type="ChEBI" id="CHEBI:57692"/>
        <dbReference type="ChEBI" id="CHEBI:74257"/>
        <dbReference type="ChEBI" id="CHEBI:456215"/>
        <dbReference type="EC" id="2.7.1.180"/>
    </reaction>
</comment>
<keyword evidence="12" id="KW-1185">Reference proteome</keyword>
<dbReference type="EC" id="2.7.1.180" evidence="2"/>
<accession>A0ABW4T1R2</accession>
<dbReference type="Pfam" id="PF02424">
    <property type="entry name" value="ApbE"/>
    <property type="match status" value="1"/>
</dbReference>
<keyword evidence="4" id="KW-0285">Flavoprotein</keyword>
<proteinExistence type="predicted"/>
<evidence type="ECO:0000256" key="5">
    <source>
        <dbReference type="ARBA" id="ARBA00022679"/>
    </source>
</evidence>
<evidence type="ECO:0000313" key="11">
    <source>
        <dbReference type="EMBL" id="MFD1935885.1"/>
    </source>
</evidence>
<evidence type="ECO:0000256" key="2">
    <source>
        <dbReference type="ARBA" id="ARBA00011955"/>
    </source>
</evidence>
<organism evidence="11 12">
    <name type="scientific">Nonomuraea mangrovi</name>
    <dbReference type="NCBI Taxonomy" id="2316207"/>
    <lineage>
        <taxon>Bacteria</taxon>
        <taxon>Bacillati</taxon>
        <taxon>Actinomycetota</taxon>
        <taxon>Actinomycetes</taxon>
        <taxon>Streptosporangiales</taxon>
        <taxon>Streptosporangiaceae</taxon>
        <taxon>Nonomuraea</taxon>
    </lineage>
</organism>
<dbReference type="EMBL" id="JBHUFV010000047">
    <property type="protein sequence ID" value="MFD1935885.1"/>
    <property type="molecule type" value="Genomic_DNA"/>
</dbReference>
<keyword evidence="6" id="KW-0479">Metal-binding</keyword>
<evidence type="ECO:0000256" key="7">
    <source>
        <dbReference type="ARBA" id="ARBA00022827"/>
    </source>
</evidence>
<dbReference type="PANTHER" id="PTHR30040">
    <property type="entry name" value="THIAMINE BIOSYNTHESIS LIPOPROTEIN APBE"/>
    <property type="match status" value="1"/>
</dbReference>
<reference evidence="12" key="1">
    <citation type="journal article" date="2019" name="Int. J. Syst. Evol. Microbiol.">
        <title>The Global Catalogue of Microorganisms (GCM) 10K type strain sequencing project: providing services to taxonomists for standard genome sequencing and annotation.</title>
        <authorList>
            <consortium name="The Broad Institute Genomics Platform"/>
            <consortium name="The Broad Institute Genome Sequencing Center for Infectious Disease"/>
            <person name="Wu L."/>
            <person name="Ma J."/>
        </authorList>
    </citation>
    <scope>NUCLEOTIDE SEQUENCE [LARGE SCALE GENOMIC DNA]</scope>
    <source>
        <strain evidence="12">ICMP 6774ER</strain>
    </source>
</reference>
<sequence length="249" mass="26445">MTFPGAARVQMVMSLPVCVDIRTALPGRELTPLLDDAFSWLRWVEDTFRPGVDGGHVARLDGGRPIEGIPELVEVTRRCEELSGETGGWFDGSEGERFDPMAYVRGWAVERLSRALAGAGAVDHRVTAGSGTRVRGSSAPGRRWRVGMRDPYDGVTTRVLFAHDAAVATAGGEQYSGDGRAWVCVVGPDLGAAGAYAGAMHAMGTARARRFARELAARLPYQSMVVGADGRATSTPGFTGHGVETRLAG</sequence>
<dbReference type="InterPro" id="IPR024932">
    <property type="entry name" value="ApbE"/>
</dbReference>
<evidence type="ECO:0000256" key="10">
    <source>
        <dbReference type="ARBA" id="ARBA00048540"/>
    </source>
</evidence>
<evidence type="ECO:0000256" key="8">
    <source>
        <dbReference type="ARBA" id="ARBA00022842"/>
    </source>
</evidence>
<evidence type="ECO:0000256" key="9">
    <source>
        <dbReference type="ARBA" id="ARBA00031306"/>
    </source>
</evidence>
<evidence type="ECO:0000256" key="3">
    <source>
        <dbReference type="ARBA" id="ARBA00016337"/>
    </source>
</evidence>
<keyword evidence="8" id="KW-0460">Magnesium</keyword>